<dbReference type="Pfam" id="PF02801">
    <property type="entry name" value="Ketoacyl-synt_C"/>
    <property type="match status" value="1"/>
</dbReference>
<dbReference type="InterPro" id="IPR036736">
    <property type="entry name" value="ACP-like_sf"/>
</dbReference>
<evidence type="ECO:0000256" key="1">
    <source>
        <dbReference type="ARBA" id="ARBA00022450"/>
    </source>
</evidence>
<dbReference type="GO" id="GO:0005737">
    <property type="term" value="C:cytoplasm"/>
    <property type="evidence" value="ECO:0007669"/>
    <property type="project" value="TreeGrafter"/>
</dbReference>
<evidence type="ECO:0000256" key="3">
    <source>
        <dbReference type="ARBA" id="ARBA00022679"/>
    </source>
</evidence>
<evidence type="ECO:0000259" key="7">
    <source>
        <dbReference type="PROSITE" id="PS50075"/>
    </source>
</evidence>
<keyword evidence="2" id="KW-0597">Phosphoprotein</keyword>
<dbReference type="GO" id="GO:0031177">
    <property type="term" value="F:phosphopantetheine binding"/>
    <property type="evidence" value="ECO:0007669"/>
    <property type="project" value="InterPro"/>
</dbReference>
<dbReference type="InterPro" id="IPR014043">
    <property type="entry name" value="Acyl_transferase_dom"/>
</dbReference>
<feature type="compositionally biased region" description="Low complexity" evidence="6">
    <location>
        <begin position="917"/>
        <end position="954"/>
    </location>
</feature>
<dbReference type="PROSITE" id="PS52004">
    <property type="entry name" value="KS3_2"/>
    <property type="match status" value="1"/>
</dbReference>
<dbReference type="GO" id="GO:0006633">
    <property type="term" value="P:fatty acid biosynthetic process"/>
    <property type="evidence" value="ECO:0007669"/>
    <property type="project" value="InterPro"/>
</dbReference>
<dbReference type="Pfam" id="PF00109">
    <property type="entry name" value="ketoacyl-synt"/>
    <property type="match status" value="1"/>
</dbReference>
<keyword evidence="4" id="KW-0045">Antibiotic biosynthesis</keyword>
<dbReference type="Pfam" id="PF16197">
    <property type="entry name" value="KAsynt_C_assoc"/>
    <property type="match status" value="1"/>
</dbReference>
<dbReference type="PANTHER" id="PTHR43775:SF37">
    <property type="entry name" value="SI:DKEY-61P9.11"/>
    <property type="match status" value="1"/>
</dbReference>
<feature type="compositionally biased region" description="Pro residues" evidence="6">
    <location>
        <begin position="906"/>
        <end position="916"/>
    </location>
</feature>
<protein>
    <submittedName>
        <fullName evidence="9">Acyltransferase domain-containing protein</fullName>
    </submittedName>
</protein>
<keyword evidence="5 9" id="KW-0012">Acyltransferase</keyword>
<dbReference type="PROSITE" id="PS00606">
    <property type="entry name" value="KS3_1"/>
    <property type="match status" value="1"/>
</dbReference>
<reference evidence="9" key="1">
    <citation type="submission" date="2020-09" db="EMBL/GenBank/DDBJ databases">
        <title>Streptomyces canutascabiei sp. nov., which causes potato common scab and is distributed across the world.</title>
        <authorList>
            <person name="Nguyen H.P."/>
            <person name="Weisberg A.J."/>
            <person name="Chang J.H."/>
            <person name="Clarke C.R."/>
        </authorList>
    </citation>
    <scope>NUCLEOTIDE SEQUENCE</scope>
    <source>
        <strain evidence="9">ID-01-6.2a</strain>
    </source>
</reference>
<dbReference type="SMART" id="SM00823">
    <property type="entry name" value="PKS_PP"/>
    <property type="match status" value="1"/>
</dbReference>
<evidence type="ECO:0000256" key="5">
    <source>
        <dbReference type="ARBA" id="ARBA00023315"/>
    </source>
</evidence>
<feature type="domain" description="Carrier" evidence="7">
    <location>
        <begin position="954"/>
        <end position="1029"/>
    </location>
</feature>
<dbReference type="InterPro" id="IPR018201">
    <property type="entry name" value="Ketoacyl_synth_AS"/>
</dbReference>
<dbReference type="InterPro" id="IPR001227">
    <property type="entry name" value="Ac_transferase_dom_sf"/>
</dbReference>
<evidence type="ECO:0000259" key="8">
    <source>
        <dbReference type="PROSITE" id="PS52004"/>
    </source>
</evidence>
<dbReference type="InterPro" id="IPR014031">
    <property type="entry name" value="Ketoacyl_synth_C"/>
</dbReference>
<dbReference type="Pfam" id="PF00698">
    <property type="entry name" value="Acyl_transf_1"/>
    <property type="match status" value="1"/>
</dbReference>
<dbReference type="EMBL" id="JACYXT010000011">
    <property type="protein sequence ID" value="MBD9726376.1"/>
    <property type="molecule type" value="Genomic_DNA"/>
</dbReference>
<dbReference type="Pfam" id="PF00550">
    <property type="entry name" value="PP-binding"/>
    <property type="match status" value="1"/>
</dbReference>
<dbReference type="SMART" id="SM00825">
    <property type="entry name" value="PKS_KS"/>
    <property type="match status" value="1"/>
</dbReference>
<dbReference type="GO" id="GO:0004312">
    <property type="term" value="F:fatty acid synthase activity"/>
    <property type="evidence" value="ECO:0007669"/>
    <property type="project" value="TreeGrafter"/>
</dbReference>
<proteinExistence type="predicted"/>
<dbReference type="InterPro" id="IPR032821">
    <property type="entry name" value="PKS_assoc"/>
</dbReference>
<dbReference type="CDD" id="cd00833">
    <property type="entry name" value="PKS"/>
    <property type="match status" value="1"/>
</dbReference>
<dbReference type="InterPro" id="IPR020841">
    <property type="entry name" value="PKS_Beta-ketoAc_synthase_dom"/>
</dbReference>
<evidence type="ECO:0000256" key="6">
    <source>
        <dbReference type="SAM" id="MobiDB-lite"/>
    </source>
</evidence>
<evidence type="ECO:0000256" key="4">
    <source>
        <dbReference type="ARBA" id="ARBA00023194"/>
    </source>
</evidence>
<dbReference type="SMART" id="SM00827">
    <property type="entry name" value="PKS_AT"/>
    <property type="match status" value="1"/>
</dbReference>
<dbReference type="GO" id="GO:0005886">
    <property type="term" value="C:plasma membrane"/>
    <property type="evidence" value="ECO:0007669"/>
    <property type="project" value="TreeGrafter"/>
</dbReference>
<dbReference type="InterPro" id="IPR050091">
    <property type="entry name" value="PKS_NRPS_Biosynth_Enz"/>
</dbReference>
<keyword evidence="3" id="KW-0808">Transferase</keyword>
<dbReference type="InterPro" id="IPR020806">
    <property type="entry name" value="PKS_PP-bd"/>
</dbReference>
<dbReference type="GO" id="GO:0071770">
    <property type="term" value="P:DIM/DIP cell wall layer assembly"/>
    <property type="evidence" value="ECO:0007669"/>
    <property type="project" value="TreeGrafter"/>
</dbReference>
<dbReference type="InterPro" id="IPR014030">
    <property type="entry name" value="Ketoacyl_synth_N"/>
</dbReference>
<dbReference type="Proteomes" id="UP000661025">
    <property type="component" value="Unassembled WGS sequence"/>
</dbReference>
<dbReference type="GO" id="GO:0017000">
    <property type="term" value="P:antibiotic biosynthetic process"/>
    <property type="evidence" value="ECO:0007669"/>
    <property type="project" value="UniProtKB-KW"/>
</dbReference>
<keyword evidence="1" id="KW-0596">Phosphopantetheine</keyword>
<dbReference type="SUPFAM" id="SSF53901">
    <property type="entry name" value="Thiolase-like"/>
    <property type="match status" value="1"/>
</dbReference>
<feature type="domain" description="Ketosynthase family 3 (KS3)" evidence="8">
    <location>
        <begin position="11"/>
        <end position="434"/>
    </location>
</feature>
<dbReference type="GO" id="GO:0004315">
    <property type="term" value="F:3-oxoacyl-[acyl-carrier-protein] synthase activity"/>
    <property type="evidence" value="ECO:0007669"/>
    <property type="project" value="InterPro"/>
</dbReference>
<dbReference type="SUPFAM" id="SSF52151">
    <property type="entry name" value="FabD/lysophospholipase-like"/>
    <property type="match status" value="1"/>
</dbReference>
<dbReference type="AlphaFoldDB" id="A0A927L5D5"/>
<evidence type="ECO:0000313" key="10">
    <source>
        <dbReference type="Proteomes" id="UP000661025"/>
    </source>
</evidence>
<dbReference type="InterPro" id="IPR009081">
    <property type="entry name" value="PP-bd_ACP"/>
</dbReference>
<dbReference type="InterPro" id="IPR016039">
    <property type="entry name" value="Thiolase-like"/>
</dbReference>
<dbReference type="PROSITE" id="PS50075">
    <property type="entry name" value="CARRIER"/>
    <property type="match status" value="1"/>
</dbReference>
<dbReference type="SUPFAM" id="SSF47336">
    <property type="entry name" value="ACP-like"/>
    <property type="match status" value="1"/>
</dbReference>
<evidence type="ECO:0000313" key="9">
    <source>
        <dbReference type="EMBL" id="MBD9726376.1"/>
    </source>
</evidence>
<dbReference type="Gene3D" id="3.30.70.3290">
    <property type="match status" value="1"/>
</dbReference>
<gene>
    <name evidence="9" type="ORF">IHE70_24795</name>
</gene>
<sequence length="1034" mass="106636">MGDVVTSRDRSLDIAVIGMAARLPGPRGMDEWWDSQLRGTVHSRRYSREELIAAGVPVALADDPDYVPVRGHLDDWDRFDHDFFRIPRREAELMDPQHRWMLEVGHNALADAGVPPRDDTLVTGVYASMTGSGYMRAMVRGGALDPGLLDDVIHGTEPDFMASRLAYRLGLTGPAFAVQTACSSSLVAVHLAVQALLGGDCDQALVVGAGFGYPQAGHLHQPGGVLSATGVCRPFDRHADGVIAGSGAAAVVLRRMPDVTDDDPEPYGVVLGSAINNDGHAKAGYYAPSSAGQQRVIGAALDAAGVDGGSLGYLEAHGTGTRIGDPIEWTAAGAALREGGARPGGVAVGALKASVGHLDAAAGVAALIRALLVVRGGVIPPVAGFTEPNPLLETGDCPLYLPTRPVAWTGEGPRRAGVSAFGIGGTNAHVVIEQAPRREPALPETPASHETALPARRASLPAVAPSPAPEPQVPCERLVLVSAPDAEALERVVDGLAVHLADHDPDLGEVCGTLDNGRAALRERLTVTGRTSAEVAERLASRSGASRGTVPVAGPAPVVLLFPGGGTQRPGMAASFTALPGFRPALDRCLAAFPTPLSARIRRAVCDPDFPADELNGPALAQPALFVVGHAAATALMELGVRPAAVCGHSSGEITAATVAGVLGLEDAAAFITARGQAMQDCPEGAMAAIGADVKQALALAEEWGLDLDVAAVNGPDSCVLGGPAEQVDEYLRRVGDTCFVRRLRYSHAGHSRLIEPALPALARAMSGIELRPPTLPLALNESGRVVAAGTVLPPDTFVTQVRRSVLFGAALDSLAEHLPGALAVEIGPGRPLSPSAEAAGFPVVALDRARDSPGSTALAGVGALWALGHPVATGGLTGEGRRARLPGYPFSGPRVVAPEAHAPAAAPPTAAPPETPTGAPGAPPGASGTPAGALERTTGAPEPTTAAPESAHPMPVDATEGVTRIWAELLGRNDFPVDADFFAEGGDSLLITRLIRRVNNEFGIRVPVREMLARRTLNGHIAVVHRIQDESDR</sequence>
<organism evidence="9 10">
    <name type="scientific">Streptomyces caniscabiei</name>
    <dbReference type="NCBI Taxonomy" id="2746961"/>
    <lineage>
        <taxon>Bacteria</taxon>
        <taxon>Bacillati</taxon>
        <taxon>Actinomycetota</taxon>
        <taxon>Actinomycetes</taxon>
        <taxon>Kitasatosporales</taxon>
        <taxon>Streptomycetaceae</taxon>
        <taxon>Streptomyces</taxon>
    </lineage>
</organism>
<dbReference type="Gene3D" id="3.40.47.10">
    <property type="match status" value="1"/>
</dbReference>
<name>A0A927L5D5_9ACTN</name>
<evidence type="ECO:0000256" key="2">
    <source>
        <dbReference type="ARBA" id="ARBA00022553"/>
    </source>
</evidence>
<dbReference type="SUPFAM" id="SSF55048">
    <property type="entry name" value="Probable ACP-binding domain of malonyl-CoA ACP transacylase"/>
    <property type="match status" value="1"/>
</dbReference>
<dbReference type="Gene3D" id="3.40.366.10">
    <property type="entry name" value="Malonyl-Coenzyme A Acyl Carrier Protein, domain 2"/>
    <property type="match status" value="1"/>
</dbReference>
<dbReference type="InterPro" id="IPR016035">
    <property type="entry name" value="Acyl_Trfase/lysoPLipase"/>
</dbReference>
<comment type="caution">
    <text evidence="9">The sequence shown here is derived from an EMBL/GenBank/DDBJ whole genome shotgun (WGS) entry which is preliminary data.</text>
</comment>
<dbReference type="InterPro" id="IPR016036">
    <property type="entry name" value="Malonyl_transacylase_ACP-bd"/>
</dbReference>
<feature type="region of interest" description="Disordered" evidence="6">
    <location>
        <begin position="901"/>
        <end position="957"/>
    </location>
</feature>
<dbReference type="PANTHER" id="PTHR43775">
    <property type="entry name" value="FATTY ACID SYNTHASE"/>
    <property type="match status" value="1"/>
</dbReference>
<dbReference type="Gene3D" id="1.10.1200.10">
    <property type="entry name" value="ACP-like"/>
    <property type="match status" value="1"/>
</dbReference>
<accession>A0A927L5D5</accession>